<keyword evidence="4" id="KW-1185">Reference proteome</keyword>
<evidence type="ECO:0000313" key="4">
    <source>
        <dbReference type="Proteomes" id="UP000635071"/>
    </source>
</evidence>
<feature type="transmembrane region" description="Helical" evidence="1">
    <location>
        <begin position="114"/>
        <end position="133"/>
    </location>
</feature>
<feature type="transmembrane region" description="Helical" evidence="1">
    <location>
        <begin position="57"/>
        <end position="77"/>
    </location>
</feature>
<accession>A0A916ZS63</accession>
<feature type="transmembrane region" description="Helical" evidence="1">
    <location>
        <begin position="139"/>
        <end position="160"/>
    </location>
</feature>
<dbReference type="SUPFAM" id="SSF103481">
    <property type="entry name" value="Multidrug resistance efflux transporter EmrE"/>
    <property type="match status" value="2"/>
</dbReference>
<evidence type="ECO:0000313" key="3">
    <source>
        <dbReference type="EMBL" id="GGE11495.1"/>
    </source>
</evidence>
<feature type="transmembrane region" description="Helical" evidence="1">
    <location>
        <begin position="27"/>
        <end position="45"/>
    </location>
</feature>
<comment type="caution">
    <text evidence="3">The sequence shown here is derived from an EMBL/GenBank/DDBJ whole genome shotgun (WGS) entry which is preliminary data.</text>
</comment>
<dbReference type="InterPro" id="IPR000620">
    <property type="entry name" value="EamA_dom"/>
</dbReference>
<evidence type="ECO:0000259" key="2">
    <source>
        <dbReference type="Pfam" id="PF00892"/>
    </source>
</evidence>
<evidence type="ECO:0000256" key="1">
    <source>
        <dbReference type="SAM" id="Phobius"/>
    </source>
</evidence>
<feature type="transmembrane region" description="Helical" evidence="1">
    <location>
        <begin position="256"/>
        <end position="274"/>
    </location>
</feature>
<dbReference type="PANTHER" id="PTHR22911">
    <property type="entry name" value="ACYL-MALONYL CONDENSING ENZYME-RELATED"/>
    <property type="match status" value="1"/>
</dbReference>
<dbReference type="PANTHER" id="PTHR22911:SF76">
    <property type="entry name" value="EAMA DOMAIN-CONTAINING PROTEIN"/>
    <property type="match status" value="1"/>
</dbReference>
<feature type="transmembrane region" description="Helical" evidence="1">
    <location>
        <begin position="204"/>
        <end position="223"/>
    </location>
</feature>
<protein>
    <submittedName>
        <fullName evidence="3">Membrane protein</fullName>
    </submittedName>
</protein>
<reference evidence="3" key="2">
    <citation type="submission" date="2020-09" db="EMBL/GenBank/DDBJ databases">
        <authorList>
            <person name="Sun Q."/>
            <person name="Zhou Y."/>
        </authorList>
    </citation>
    <scope>NUCLEOTIDE SEQUENCE</scope>
    <source>
        <strain evidence="3">CGMCC 1.15519</strain>
    </source>
</reference>
<dbReference type="Proteomes" id="UP000635071">
    <property type="component" value="Unassembled WGS sequence"/>
</dbReference>
<name>A0A916ZS63_9SPHN</name>
<proteinExistence type="predicted"/>
<feature type="transmembrane region" description="Helical" evidence="1">
    <location>
        <begin position="89"/>
        <end position="107"/>
    </location>
</feature>
<keyword evidence="1" id="KW-0812">Transmembrane</keyword>
<feature type="domain" description="EamA" evidence="2">
    <location>
        <begin position="2"/>
        <end position="129"/>
    </location>
</feature>
<keyword evidence="1" id="KW-1133">Transmembrane helix</keyword>
<sequence length="279" mass="29081">MILGSVALAFGPWLVRLADVAPISSAFWRMSLAIIPLALLARFVGPAMPKGTLSPRILWLAALAGVFFAADLALWHYGIVRTTLANASLLSNAASFLLPLWGFVVLGQKPGKKALVAILFALAGTMLLVGRSADLSARNLAGDLFCLAAAVLYTAYLLVVDRLRGTVPVFPVLALATGFGAIALLPAAIILGGDAFWPTDWTPLVLLALGSQVIGQGLVVFAIGHLKPLVVGLALLVQPAVAATIGAFRFNEIPGTAEIIGASLVIAALILVRLPERKP</sequence>
<keyword evidence="1" id="KW-0472">Membrane</keyword>
<dbReference type="AlphaFoldDB" id="A0A916ZS63"/>
<feature type="transmembrane region" description="Helical" evidence="1">
    <location>
        <begin position="230"/>
        <end position="250"/>
    </location>
</feature>
<gene>
    <name evidence="3" type="ORF">GCM10011529_17260</name>
</gene>
<feature type="domain" description="EamA" evidence="2">
    <location>
        <begin position="141"/>
        <end position="272"/>
    </location>
</feature>
<reference evidence="3" key="1">
    <citation type="journal article" date="2014" name="Int. J. Syst. Evol. Microbiol.">
        <title>Complete genome sequence of Corynebacterium casei LMG S-19264T (=DSM 44701T), isolated from a smear-ripened cheese.</title>
        <authorList>
            <consortium name="US DOE Joint Genome Institute (JGI-PGF)"/>
            <person name="Walter F."/>
            <person name="Albersmeier A."/>
            <person name="Kalinowski J."/>
            <person name="Ruckert C."/>
        </authorList>
    </citation>
    <scope>NUCLEOTIDE SEQUENCE</scope>
    <source>
        <strain evidence="3">CGMCC 1.15519</strain>
    </source>
</reference>
<feature type="transmembrane region" description="Helical" evidence="1">
    <location>
        <begin position="172"/>
        <end position="192"/>
    </location>
</feature>
<dbReference type="Pfam" id="PF00892">
    <property type="entry name" value="EamA"/>
    <property type="match status" value="2"/>
</dbReference>
<dbReference type="GO" id="GO:0016020">
    <property type="term" value="C:membrane"/>
    <property type="evidence" value="ECO:0007669"/>
    <property type="project" value="InterPro"/>
</dbReference>
<dbReference type="EMBL" id="BMJM01000005">
    <property type="protein sequence ID" value="GGE11495.1"/>
    <property type="molecule type" value="Genomic_DNA"/>
</dbReference>
<dbReference type="InterPro" id="IPR037185">
    <property type="entry name" value="EmrE-like"/>
</dbReference>
<organism evidence="3 4">
    <name type="scientific">Sandarakinorhabdus glacialis</name>
    <dbReference type="NCBI Taxonomy" id="1614636"/>
    <lineage>
        <taxon>Bacteria</taxon>
        <taxon>Pseudomonadati</taxon>
        <taxon>Pseudomonadota</taxon>
        <taxon>Alphaproteobacteria</taxon>
        <taxon>Sphingomonadales</taxon>
        <taxon>Sphingosinicellaceae</taxon>
        <taxon>Sandarakinorhabdus</taxon>
    </lineage>
</organism>